<protein>
    <submittedName>
        <fullName evidence="4">TetR/AcrR family transcriptional regulator</fullName>
    </submittedName>
</protein>
<dbReference type="PANTHER" id="PTHR43479">
    <property type="entry name" value="ACREF/ENVCD OPERON REPRESSOR-RELATED"/>
    <property type="match status" value="1"/>
</dbReference>
<sequence length="204" mass="22436">MPTHQERIAQTDAAILNALVTVGRTKSLNQITVSDLTRLSGISRGTFYLHYLDKDDLVTKIKNSISSKFQSMLDAGIDGTMNYQDLSVGQPYPVIEDIVAFAAENKAILSFLFGPNGDPAFANSITALLQKSILSELKRVKGAAIFRNDLPQKYALCIITNAIMSVVFTWLSNEDSLSQSELSKVIMRALYLSPYDVLGINVQL</sequence>
<feature type="domain" description="HTH tetR-type" evidence="3">
    <location>
        <begin position="9"/>
        <end position="69"/>
    </location>
</feature>
<keyword evidence="1 2" id="KW-0238">DNA-binding</keyword>
<dbReference type="EMBL" id="JBHTOP010000007">
    <property type="protein sequence ID" value="MFD1671342.1"/>
    <property type="molecule type" value="Genomic_DNA"/>
</dbReference>
<accession>A0ABW4J576</accession>
<organism evidence="4 5">
    <name type="scientific">Agrilactobacillus yilanensis</name>
    <dbReference type="NCBI Taxonomy" id="2485997"/>
    <lineage>
        <taxon>Bacteria</taxon>
        <taxon>Bacillati</taxon>
        <taxon>Bacillota</taxon>
        <taxon>Bacilli</taxon>
        <taxon>Lactobacillales</taxon>
        <taxon>Lactobacillaceae</taxon>
        <taxon>Agrilactobacillus</taxon>
    </lineage>
</organism>
<dbReference type="InterPro" id="IPR039532">
    <property type="entry name" value="TetR_C_Firmicutes"/>
</dbReference>
<dbReference type="PANTHER" id="PTHR43479:SF11">
    <property type="entry name" value="ACREF_ENVCD OPERON REPRESSOR-RELATED"/>
    <property type="match status" value="1"/>
</dbReference>
<keyword evidence="5" id="KW-1185">Reference proteome</keyword>
<name>A0ABW4J576_9LACO</name>
<dbReference type="Pfam" id="PF14278">
    <property type="entry name" value="TetR_C_8"/>
    <property type="match status" value="1"/>
</dbReference>
<gene>
    <name evidence="4" type="ORF">ACFQ5M_04460</name>
</gene>
<reference evidence="5" key="1">
    <citation type="journal article" date="2019" name="Int. J. Syst. Evol. Microbiol.">
        <title>The Global Catalogue of Microorganisms (GCM) 10K type strain sequencing project: providing services to taxonomists for standard genome sequencing and annotation.</title>
        <authorList>
            <consortium name="The Broad Institute Genomics Platform"/>
            <consortium name="The Broad Institute Genome Sequencing Center for Infectious Disease"/>
            <person name="Wu L."/>
            <person name="Ma J."/>
        </authorList>
    </citation>
    <scope>NUCLEOTIDE SEQUENCE [LARGE SCALE GENOMIC DNA]</scope>
    <source>
        <strain evidence="5">CCM 8896</strain>
    </source>
</reference>
<dbReference type="RefSeq" id="WP_125715461.1">
    <property type="nucleotide sequence ID" value="NZ_JBHTOP010000007.1"/>
</dbReference>
<evidence type="ECO:0000256" key="2">
    <source>
        <dbReference type="PROSITE-ProRule" id="PRU00335"/>
    </source>
</evidence>
<dbReference type="SUPFAM" id="SSF46689">
    <property type="entry name" value="Homeodomain-like"/>
    <property type="match status" value="1"/>
</dbReference>
<dbReference type="Proteomes" id="UP001597267">
    <property type="component" value="Unassembled WGS sequence"/>
</dbReference>
<proteinExistence type="predicted"/>
<dbReference type="InterPro" id="IPR001647">
    <property type="entry name" value="HTH_TetR"/>
</dbReference>
<evidence type="ECO:0000313" key="4">
    <source>
        <dbReference type="EMBL" id="MFD1671342.1"/>
    </source>
</evidence>
<evidence type="ECO:0000256" key="1">
    <source>
        <dbReference type="ARBA" id="ARBA00023125"/>
    </source>
</evidence>
<dbReference type="InterPro" id="IPR009057">
    <property type="entry name" value="Homeodomain-like_sf"/>
</dbReference>
<dbReference type="Gene3D" id="1.10.357.10">
    <property type="entry name" value="Tetracycline Repressor, domain 2"/>
    <property type="match status" value="1"/>
</dbReference>
<feature type="DNA-binding region" description="H-T-H motif" evidence="2">
    <location>
        <begin position="32"/>
        <end position="51"/>
    </location>
</feature>
<comment type="caution">
    <text evidence="4">The sequence shown here is derived from an EMBL/GenBank/DDBJ whole genome shotgun (WGS) entry which is preliminary data.</text>
</comment>
<evidence type="ECO:0000313" key="5">
    <source>
        <dbReference type="Proteomes" id="UP001597267"/>
    </source>
</evidence>
<dbReference type="PROSITE" id="PS50977">
    <property type="entry name" value="HTH_TETR_2"/>
    <property type="match status" value="1"/>
</dbReference>
<dbReference type="InterPro" id="IPR050624">
    <property type="entry name" value="HTH-type_Tx_Regulator"/>
</dbReference>
<evidence type="ECO:0000259" key="3">
    <source>
        <dbReference type="PROSITE" id="PS50977"/>
    </source>
</evidence>